<keyword evidence="3" id="KW-1185">Reference proteome</keyword>
<protein>
    <submittedName>
        <fullName evidence="2">Uncharacterized protein</fullName>
    </submittedName>
</protein>
<sequence length="515" mass="57373">MVLLPTGNDNDEPPARLSSDPAPKASHSLPHEILCNILHRCLPPFGPTKAEIRRRRRALRRYALVNSRWYAAALDEAVSSVFINTHANGWTQDEATAVRWVQEAKQHADRSGRGIRTLVVFGEKNLPLRAARTMFADFDKLERMALVKGRNPTSLVGSEPLRQLQVLDTASPTFFGAYPHLTRLDIVDCAGEALPVSLTSTNFPSLETLTLDLVKPRRQKLVDTYRSPGGMTQPPNVRALALRGDGYRFTHELLAAQTHLEHLRLGVSRENTAAYLASLRGSLLSLWVEHSVKDTRDPIGTLAFLPPLDPQTAAHTFNHSSLKHIALSYYDSTDQTVDFDDDWLLSFGRAIAQAMSARGLDLEVRWATDTRKVDEWDPRACALAFSYAHCADVKPLQSSATSLSTSSGLPWRDELEARGLEGSRVRSRTGRLLQCLPCLFCRLSFSRLYECACAVWSPVASEKRGLASERESVCAQRERATTRSRRRAPLFSLQTTRALNFRPAPSLRLGARALD</sequence>
<evidence type="ECO:0000313" key="2">
    <source>
        <dbReference type="EMBL" id="TNY20227.1"/>
    </source>
</evidence>
<dbReference type="SUPFAM" id="SSF52047">
    <property type="entry name" value="RNI-like"/>
    <property type="match status" value="1"/>
</dbReference>
<proteinExistence type="predicted"/>
<comment type="caution">
    <text evidence="2">The sequence shown here is derived from an EMBL/GenBank/DDBJ whole genome shotgun (WGS) entry which is preliminary data.</text>
</comment>
<evidence type="ECO:0000256" key="1">
    <source>
        <dbReference type="SAM" id="MobiDB-lite"/>
    </source>
</evidence>
<feature type="region of interest" description="Disordered" evidence="1">
    <location>
        <begin position="1"/>
        <end position="25"/>
    </location>
</feature>
<dbReference type="EMBL" id="SOZI01000072">
    <property type="protein sequence ID" value="TNY20227.1"/>
    <property type="molecule type" value="Genomic_DNA"/>
</dbReference>
<gene>
    <name evidence="2" type="ORF">DMC30DRAFT_264862</name>
</gene>
<dbReference type="AlphaFoldDB" id="A0A5C5FTK1"/>
<organism evidence="2 3">
    <name type="scientific">Rhodotorula diobovata</name>
    <dbReference type="NCBI Taxonomy" id="5288"/>
    <lineage>
        <taxon>Eukaryota</taxon>
        <taxon>Fungi</taxon>
        <taxon>Dikarya</taxon>
        <taxon>Basidiomycota</taxon>
        <taxon>Pucciniomycotina</taxon>
        <taxon>Microbotryomycetes</taxon>
        <taxon>Sporidiobolales</taxon>
        <taxon>Sporidiobolaceae</taxon>
        <taxon>Rhodotorula</taxon>
    </lineage>
</organism>
<reference evidence="2 3" key="1">
    <citation type="submission" date="2019-03" db="EMBL/GenBank/DDBJ databases">
        <title>Rhodosporidium diobovatum UCD-FST 08-225 genome sequencing, assembly, and annotation.</title>
        <authorList>
            <person name="Fakankun I.U."/>
            <person name="Fristensky B."/>
            <person name="Levin D.B."/>
        </authorList>
    </citation>
    <scope>NUCLEOTIDE SEQUENCE [LARGE SCALE GENOMIC DNA]</scope>
    <source>
        <strain evidence="2 3">UCD-FST 08-225</strain>
    </source>
</reference>
<dbReference type="Proteomes" id="UP000311382">
    <property type="component" value="Unassembled WGS sequence"/>
</dbReference>
<dbReference type="OrthoDB" id="10437267at2759"/>
<accession>A0A5C5FTK1</accession>
<name>A0A5C5FTK1_9BASI</name>
<evidence type="ECO:0000313" key="3">
    <source>
        <dbReference type="Proteomes" id="UP000311382"/>
    </source>
</evidence>